<evidence type="ECO:0000313" key="6">
    <source>
        <dbReference type="Proteomes" id="UP000057981"/>
    </source>
</evidence>
<feature type="domain" description="Type I restriction modification DNA specificity" evidence="4">
    <location>
        <begin position="19"/>
        <end position="199"/>
    </location>
</feature>
<dbReference type="OrthoDB" id="667970at2"/>
<keyword evidence="3" id="KW-0238">DNA-binding</keyword>
<evidence type="ECO:0000256" key="2">
    <source>
        <dbReference type="ARBA" id="ARBA00022747"/>
    </source>
</evidence>
<dbReference type="Gene3D" id="1.10.287.1120">
    <property type="entry name" value="Bipartite methylase S protein"/>
    <property type="match status" value="1"/>
</dbReference>
<keyword evidence="6" id="KW-1185">Reference proteome</keyword>
<comment type="similarity">
    <text evidence="1">Belongs to the type-I restriction system S methylase family.</text>
</comment>
<protein>
    <recommendedName>
        <fullName evidence="4">Type I restriction modification DNA specificity domain-containing protein</fullName>
    </recommendedName>
</protein>
<dbReference type="AlphaFoldDB" id="A0A0N7HY34"/>
<dbReference type="GO" id="GO:0003677">
    <property type="term" value="F:DNA binding"/>
    <property type="evidence" value="ECO:0007669"/>
    <property type="project" value="UniProtKB-KW"/>
</dbReference>
<dbReference type="EMBL" id="CP012898">
    <property type="protein sequence ID" value="ALJ04142.1"/>
    <property type="molecule type" value="Genomic_DNA"/>
</dbReference>
<dbReference type="Gene3D" id="3.90.220.20">
    <property type="entry name" value="DNA methylase specificity domains"/>
    <property type="match status" value="2"/>
</dbReference>
<evidence type="ECO:0000259" key="4">
    <source>
        <dbReference type="Pfam" id="PF01420"/>
    </source>
</evidence>
<dbReference type="RefSeq" id="WP_054724573.1">
    <property type="nucleotide sequence ID" value="NZ_CP012898.1"/>
</dbReference>
<dbReference type="GO" id="GO:0009307">
    <property type="term" value="P:DNA restriction-modification system"/>
    <property type="evidence" value="ECO:0007669"/>
    <property type="project" value="UniProtKB-KW"/>
</dbReference>
<feature type="domain" description="Type I restriction modification DNA specificity" evidence="4">
    <location>
        <begin position="250"/>
        <end position="410"/>
    </location>
</feature>
<dbReference type="Proteomes" id="UP000057981">
    <property type="component" value="Chromosome"/>
</dbReference>
<dbReference type="Pfam" id="PF01420">
    <property type="entry name" value="Methylase_S"/>
    <property type="match status" value="2"/>
</dbReference>
<dbReference type="PANTHER" id="PTHR30408:SF12">
    <property type="entry name" value="TYPE I RESTRICTION ENZYME MJAVIII SPECIFICITY SUBUNIT"/>
    <property type="match status" value="1"/>
</dbReference>
<reference evidence="5 6" key="1">
    <citation type="submission" date="2015-10" db="EMBL/GenBank/DDBJ databases">
        <authorList>
            <person name="Gilbert D.G."/>
        </authorList>
    </citation>
    <scope>NUCLEOTIDE SEQUENCE [LARGE SCALE GENOMIC DNA]</scope>
    <source>
        <strain evidence="6">HZ-22</strain>
    </source>
</reference>
<keyword evidence="2" id="KW-0680">Restriction system</keyword>
<accession>A0A0N7HY34</accession>
<dbReference type="InterPro" id="IPR052021">
    <property type="entry name" value="Type-I_RS_S_subunit"/>
</dbReference>
<dbReference type="InterPro" id="IPR000055">
    <property type="entry name" value="Restrct_endonuc_typeI_TRD"/>
</dbReference>
<sequence length="437" mass="50279">MKKYETYKDSGVEWIGEIPEHWEITSIKYIGSIVSGYSFKSDDFTEKGVRVMKISNIQTMRIDWTDDSYLPNDFLNKYSRFIVRKGDLVFALTRPIISTGIKAAIIDENIDILLNQRNAVLKPSNNLVTEWMYYMIFNESFKQHFESLIDNTGQQPNISSTDIGNINIPFPSLEEQTQIANYLNHKTAQLDTLITKKEQLISLLQEERTAMIDNFLQPKDDWNSVPIRYLIMGGYLKQQDGNHGELHPIASEYTENGIPFIMANHLVNEKIDFENCKYISEERASKLRIGFAKEGDILLTHKGTLGRVAIVEGISTEYVMLTPQVTYYRCLNGLDNRYLKLFFQSSKFQNEMKFIGGEGTTRAYVGLLAQRNIVVDFPNEINEQKRIVEKIEFTLNINSDLINKLSLEIELLKEYKTALISEVVTGKVDVREEVLAQ</sequence>
<evidence type="ECO:0000313" key="5">
    <source>
        <dbReference type="EMBL" id="ALJ04142.1"/>
    </source>
</evidence>
<dbReference type="REBASE" id="129826">
    <property type="entry name" value="S.AspHZ22ORF2790P"/>
</dbReference>
<organism evidence="5 6">
    <name type="scientific">Pseudalgibacter alginicilyticus</name>
    <dbReference type="NCBI Taxonomy" id="1736674"/>
    <lineage>
        <taxon>Bacteria</taxon>
        <taxon>Pseudomonadati</taxon>
        <taxon>Bacteroidota</taxon>
        <taxon>Flavobacteriia</taxon>
        <taxon>Flavobacteriales</taxon>
        <taxon>Flavobacteriaceae</taxon>
        <taxon>Pseudalgibacter</taxon>
    </lineage>
</organism>
<name>A0A0N7HY34_9FLAO</name>
<dbReference type="CDD" id="cd17259">
    <property type="entry name" value="RMtype1_S_StySKI-TRD2-CR2_like"/>
    <property type="match status" value="1"/>
</dbReference>
<dbReference type="KEGG" id="ahz:APS56_02785"/>
<dbReference type="SUPFAM" id="SSF116734">
    <property type="entry name" value="DNA methylase specificity domain"/>
    <property type="match status" value="2"/>
</dbReference>
<proteinExistence type="inferred from homology"/>
<dbReference type="STRING" id="1736674.APS56_02785"/>
<dbReference type="InterPro" id="IPR044946">
    <property type="entry name" value="Restrct_endonuc_typeI_TRD_sf"/>
</dbReference>
<dbReference type="PATRIC" id="fig|1736674.3.peg.579"/>
<gene>
    <name evidence="5" type="ORF">APS56_02785</name>
</gene>
<evidence type="ECO:0000256" key="1">
    <source>
        <dbReference type="ARBA" id="ARBA00010923"/>
    </source>
</evidence>
<dbReference type="PANTHER" id="PTHR30408">
    <property type="entry name" value="TYPE-1 RESTRICTION ENZYME ECOKI SPECIFICITY PROTEIN"/>
    <property type="match status" value="1"/>
</dbReference>
<evidence type="ECO:0000256" key="3">
    <source>
        <dbReference type="ARBA" id="ARBA00023125"/>
    </source>
</evidence>